<dbReference type="EC" id="1.3.99.-" evidence="8"/>
<keyword evidence="3" id="KW-0285">Flavoprotein</keyword>
<dbReference type="Gene3D" id="1.20.140.10">
    <property type="entry name" value="Butyryl-CoA Dehydrogenase, subunit A, domain 3"/>
    <property type="match status" value="1"/>
</dbReference>
<evidence type="ECO:0000256" key="2">
    <source>
        <dbReference type="ARBA" id="ARBA00009347"/>
    </source>
</evidence>
<feature type="domain" description="Acyl-CoA dehydrogenase/oxidase C-terminal" evidence="6">
    <location>
        <begin position="227"/>
        <end position="358"/>
    </location>
</feature>
<keyword evidence="5 8" id="KW-0560">Oxidoreductase</keyword>
<evidence type="ECO:0000256" key="3">
    <source>
        <dbReference type="ARBA" id="ARBA00022630"/>
    </source>
</evidence>
<dbReference type="SUPFAM" id="SSF56645">
    <property type="entry name" value="Acyl-CoA dehydrogenase NM domain-like"/>
    <property type="match status" value="1"/>
</dbReference>
<keyword evidence="9" id="KW-1185">Reference proteome</keyword>
<dbReference type="Gene3D" id="1.10.540.10">
    <property type="entry name" value="Acyl-CoA dehydrogenase/oxidase, N-terminal domain"/>
    <property type="match status" value="1"/>
</dbReference>
<dbReference type="STRING" id="1737425.GCA_900049755_02623"/>
<dbReference type="PANTHER" id="PTHR43884:SF20">
    <property type="entry name" value="ACYL-COA DEHYDROGENASE FADE28"/>
    <property type="match status" value="1"/>
</dbReference>
<evidence type="ECO:0000256" key="4">
    <source>
        <dbReference type="ARBA" id="ARBA00022827"/>
    </source>
</evidence>
<dbReference type="Gene3D" id="2.40.110.10">
    <property type="entry name" value="Butyryl-CoA Dehydrogenase, subunit A, domain 2"/>
    <property type="match status" value="1"/>
</dbReference>
<comment type="cofactor">
    <cofactor evidence="1">
        <name>FAD</name>
        <dbReference type="ChEBI" id="CHEBI:57692"/>
    </cofactor>
</comment>
<comment type="similarity">
    <text evidence="2">Belongs to the acyl-CoA dehydrogenase family.</text>
</comment>
<dbReference type="Proteomes" id="UP000247696">
    <property type="component" value="Chromosome"/>
</dbReference>
<evidence type="ECO:0000259" key="6">
    <source>
        <dbReference type="Pfam" id="PF00441"/>
    </source>
</evidence>
<sequence length="402" mass="41357">MDLSLTEEQQMLADSVRDLFTAAPGDPTAGGQAPEDGLGFRRDLWLQAAETGLTGLPFDEKYGGSGAGIAEVWATTSTLGTLGAPDPLVDAAYLPGWIISDLGTEEQKHHWLSRISSGESVVTVAHAEPGVGWEGARSTSVSATGATLSGVKRAVTVPDAADTFLVTTGGADGPGVYLVRADAPGVTVTLHRNAEWLRTGTVTFDGAEAERLGDADSELVAAALRRATALGRIAQGGRAVGLMATAVSQTVDYLKVRRQFGVTLNRFQVLTHRAARLYSDVELSRSMSLWAAAVAESLSGGAGSMSAADLDELTGSALDAHNFLLGRARTVAEEAVQLHGGIGVTYEAAVSHYAAALTGFRQLYGGELESLAAGTSSPRLTVAPSALPGNAIATGAAGAPRS</sequence>
<proteinExistence type="inferred from homology"/>
<evidence type="ECO:0000256" key="1">
    <source>
        <dbReference type="ARBA" id="ARBA00001974"/>
    </source>
</evidence>
<name>A0A2Z3YQK2_9CORY</name>
<dbReference type="InterPro" id="IPR037069">
    <property type="entry name" value="AcylCoA_DH/ox_N_sf"/>
</dbReference>
<organism evidence="8 9">
    <name type="scientific">Corynebacterium provencense</name>
    <dbReference type="NCBI Taxonomy" id="1737425"/>
    <lineage>
        <taxon>Bacteria</taxon>
        <taxon>Bacillati</taxon>
        <taxon>Actinomycetota</taxon>
        <taxon>Actinomycetes</taxon>
        <taxon>Mycobacteriales</taxon>
        <taxon>Corynebacteriaceae</taxon>
        <taxon>Corynebacterium</taxon>
    </lineage>
</organism>
<dbReference type="SUPFAM" id="SSF47203">
    <property type="entry name" value="Acyl-CoA dehydrogenase C-terminal domain-like"/>
    <property type="match status" value="1"/>
</dbReference>
<evidence type="ECO:0000259" key="7">
    <source>
        <dbReference type="Pfam" id="PF02771"/>
    </source>
</evidence>
<accession>A0A2Z3YQK2</accession>
<protein>
    <submittedName>
        <fullName evidence="8">Acyl-CoA dehydrogenase</fullName>
        <ecNumber evidence="8">1.3.99.-</ecNumber>
    </submittedName>
</protein>
<dbReference type="InterPro" id="IPR009075">
    <property type="entry name" value="AcylCo_DH/oxidase_C"/>
</dbReference>
<dbReference type="OrthoDB" id="7328575at2"/>
<keyword evidence="4" id="KW-0274">FAD</keyword>
<dbReference type="GO" id="GO:0003995">
    <property type="term" value="F:acyl-CoA dehydrogenase activity"/>
    <property type="evidence" value="ECO:0007669"/>
    <property type="project" value="TreeGrafter"/>
</dbReference>
<feature type="domain" description="Acyl-CoA dehydrogenase/oxidase N-terminal" evidence="7">
    <location>
        <begin position="6"/>
        <end position="119"/>
    </location>
</feature>
<dbReference type="InterPro" id="IPR036250">
    <property type="entry name" value="AcylCo_DH-like_C"/>
</dbReference>
<reference evidence="9" key="1">
    <citation type="submission" date="2017-11" db="EMBL/GenBank/DDBJ databases">
        <title>Otitis media/interna in a cat caused by the recently described species Corynebacterium provencense.</title>
        <authorList>
            <person name="Kittl S."/>
            <person name="Brodard I."/>
            <person name="Rychener L."/>
            <person name="Jores J."/>
            <person name="Roosje P."/>
            <person name="Gobeli Brawand S."/>
        </authorList>
    </citation>
    <scope>NUCLEOTIDE SEQUENCE [LARGE SCALE GENOMIC DNA]</scope>
    <source>
        <strain evidence="9">17KM38</strain>
    </source>
</reference>
<evidence type="ECO:0000256" key="5">
    <source>
        <dbReference type="ARBA" id="ARBA00023002"/>
    </source>
</evidence>
<evidence type="ECO:0000313" key="9">
    <source>
        <dbReference type="Proteomes" id="UP000247696"/>
    </source>
</evidence>
<gene>
    <name evidence="8" type="primary">acdA_2</name>
    <name evidence="8" type="ORF">Csp1_16970</name>
</gene>
<dbReference type="KEGG" id="cpre:Csp1_16970"/>
<dbReference type="GO" id="GO:0050660">
    <property type="term" value="F:flavin adenine dinucleotide binding"/>
    <property type="evidence" value="ECO:0007669"/>
    <property type="project" value="InterPro"/>
</dbReference>
<dbReference type="RefSeq" id="WP_110481550.1">
    <property type="nucleotide sequence ID" value="NZ_CP024988.1"/>
</dbReference>
<dbReference type="PANTHER" id="PTHR43884">
    <property type="entry name" value="ACYL-COA DEHYDROGENASE"/>
    <property type="match status" value="1"/>
</dbReference>
<dbReference type="InterPro" id="IPR046373">
    <property type="entry name" value="Acyl-CoA_Oxase/DH_mid-dom_sf"/>
</dbReference>
<dbReference type="InterPro" id="IPR009100">
    <property type="entry name" value="AcylCoA_DH/oxidase_NM_dom_sf"/>
</dbReference>
<dbReference type="AlphaFoldDB" id="A0A2Z3YQK2"/>
<dbReference type="EMBL" id="CP024988">
    <property type="protein sequence ID" value="AWT26479.1"/>
    <property type="molecule type" value="Genomic_DNA"/>
</dbReference>
<dbReference type="Pfam" id="PF02771">
    <property type="entry name" value="Acyl-CoA_dh_N"/>
    <property type="match status" value="1"/>
</dbReference>
<dbReference type="Pfam" id="PF00441">
    <property type="entry name" value="Acyl-CoA_dh_1"/>
    <property type="match status" value="1"/>
</dbReference>
<evidence type="ECO:0000313" key="8">
    <source>
        <dbReference type="EMBL" id="AWT26479.1"/>
    </source>
</evidence>
<dbReference type="InterPro" id="IPR013786">
    <property type="entry name" value="AcylCoA_DH/ox_N"/>
</dbReference>